<evidence type="ECO:0000313" key="2">
    <source>
        <dbReference type="EMBL" id="ASB39849.1"/>
    </source>
</evidence>
<evidence type="ECO:0000313" key="4">
    <source>
        <dbReference type="Proteomes" id="UP000196710"/>
    </source>
</evidence>
<sequence>MGTIPRFSRPGQFDRYCKLVLEHEAIDYLRKMDSLRDRHISLSILPQKEMDKLSTVDRYPSDSHVFTSHGCDLPIENELVADAFAALTEQEQSILILHCVLGMSDGKIGEIMELSRYAIQRRRRKALDELRNKLAALMPKGG</sequence>
<dbReference type="RefSeq" id="WP_066535512.1">
    <property type="nucleotide sequence ID" value="NZ_CP021422.1"/>
</dbReference>
<reference evidence="2" key="1">
    <citation type="journal article" date="2017" name="Genome Announc.">
        <title>High-Quality Whole-Genome Sequences of the Oligo-Mouse-Microbiota Bacterial Community.</title>
        <authorList>
            <person name="Garzetti D."/>
            <person name="Brugiroux S."/>
            <person name="Bunk B."/>
            <person name="Pukall R."/>
            <person name="McCoy K.D."/>
            <person name="Macpherson A.J."/>
            <person name="Stecher B."/>
        </authorList>
    </citation>
    <scope>NUCLEOTIDE SEQUENCE</scope>
    <source>
        <strain evidence="2">KB18</strain>
    </source>
</reference>
<evidence type="ECO:0000313" key="3">
    <source>
        <dbReference type="EMBL" id="QQR29139.1"/>
    </source>
</evidence>
<dbReference type="NCBIfam" id="TIGR02937">
    <property type="entry name" value="sigma70-ECF"/>
    <property type="match status" value="1"/>
</dbReference>
<proteinExistence type="predicted"/>
<dbReference type="KEGG" id="amur:ADH66_03820"/>
<dbReference type="InterPro" id="IPR007630">
    <property type="entry name" value="RNA_pol_sigma70_r4"/>
</dbReference>
<dbReference type="Proteomes" id="UP000596035">
    <property type="component" value="Chromosome"/>
</dbReference>
<dbReference type="InterPro" id="IPR013324">
    <property type="entry name" value="RNA_pol_sigma_r3/r4-like"/>
</dbReference>
<dbReference type="EMBL" id="CP065321">
    <property type="protein sequence ID" value="QQR29139.1"/>
    <property type="molecule type" value="Genomic_DNA"/>
</dbReference>
<dbReference type="AlphaFoldDB" id="A0A1Z2XN26"/>
<reference evidence="4" key="2">
    <citation type="submission" date="2017-05" db="EMBL/GenBank/DDBJ databases">
        <title>Improved OligoMM genomes.</title>
        <authorList>
            <person name="Garzetti D."/>
        </authorList>
    </citation>
    <scope>NUCLEOTIDE SEQUENCE [LARGE SCALE GENOMIC DNA]</scope>
    <source>
        <strain evidence="4">KB18</strain>
    </source>
</reference>
<organism evidence="3 5">
    <name type="scientific">Acutalibacter muris</name>
    <dbReference type="NCBI Taxonomy" id="1796620"/>
    <lineage>
        <taxon>Bacteria</taxon>
        <taxon>Bacillati</taxon>
        <taxon>Bacillota</taxon>
        <taxon>Clostridia</taxon>
        <taxon>Eubacteriales</taxon>
        <taxon>Acutalibacteraceae</taxon>
        <taxon>Acutalibacter</taxon>
    </lineage>
</organism>
<dbReference type="GO" id="GO:0006352">
    <property type="term" value="P:DNA-templated transcription initiation"/>
    <property type="evidence" value="ECO:0007669"/>
    <property type="project" value="InterPro"/>
</dbReference>
<dbReference type="Proteomes" id="UP000196710">
    <property type="component" value="Chromosome"/>
</dbReference>
<dbReference type="Pfam" id="PF04545">
    <property type="entry name" value="Sigma70_r4"/>
    <property type="match status" value="1"/>
</dbReference>
<dbReference type="GO" id="GO:0003700">
    <property type="term" value="F:DNA-binding transcription factor activity"/>
    <property type="evidence" value="ECO:0007669"/>
    <property type="project" value="InterPro"/>
</dbReference>
<feature type="domain" description="RNA polymerase sigma-70 region 4" evidence="1">
    <location>
        <begin position="83"/>
        <end position="132"/>
    </location>
</feature>
<dbReference type="InterPro" id="IPR014284">
    <property type="entry name" value="RNA_pol_sigma-70_dom"/>
</dbReference>
<gene>
    <name evidence="2" type="ORF">ADH66_03820</name>
    <name evidence="3" type="ORF">I5Q82_13895</name>
</gene>
<accession>A0A1Z2XN26</accession>
<dbReference type="InterPro" id="IPR036388">
    <property type="entry name" value="WH-like_DNA-bd_sf"/>
</dbReference>
<dbReference type="EMBL" id="CP021422">
    <property type="protein sequence ID" value="ASB39849.1"/>
    <property type="molecule type" value="Genomic_DNA"/>
</dbReference>
<reference evidence="3 5" key="3">
    <citation type="submission" date="2020-11" db="EMBL/GenBank/DDBJ databases">
        <title>Closed and high quality bacterial genomes of the OMM12 community.</title>
        <authorList>
            <person name="Marbouty M."/>
            <person name="Lamy-Besnier Q."/>
            <person name="Debarbieux L."/>
            <person name="Koszul R."/>
        </authorList>
    </citation>
    <scope>NUCLEOTIDE SEQUENCE [LARGE SCALE GENOMIC DNA]</scope>
    <source>
        <strain evidence="3 5">KB18</strain>
    </source>
</reference>
<evidence type="ECO:0000313" key="5">
    <source>
        <dbReference type="Proteomes" id="UP000596035"/>
    </source>
</evidence>
<evidence type="ECO:0000259" key="1">
    <source>
        <dbReference type="Pfam" id="PF04545"/>
    </source>
</evidence>
<keyword evidence="4" id="KW-1185">Reference proteome</keyword>
<name>A0A1Z2XN26_9FIRM</name>
<dbReference type="SUPFAM" id="SSF88659">
    <property type="entry name" value="Sigma3 and sigma4 domains of RNA polymerase sigma factors"/>
    <property type="match status" value="1"/>
</dbReference>
<dbReference type="Gene3D" id="1.10.10.10">
    <property type="entry name" value="Winged helix-like DNA-binding domain superfamily/Winged helix DNA-binding domain"/>
    <property type="match status" value="1"/>
</dbReference>
<protein>
    <submittedName>
        <fullName evidence="3">Sigma-70 family RNA polymerase sigma factor</fullName>
    </submittedName>
</protein>